<dbReference type="InterPro" id="IPR007470">
    <property type="entry name" value="HemX"/>
</dbReference>
<feature type="compositionally biased region" description="Low complexity" evidence="1">
    <location>
        <begin position="52"/>
        <end position="129"/>
    </location>
</feature>
<protein>
    <submittedName>
        <fullName evidence="3">Uroporphyrinogen-III C-methyltransferase</fullName>
    </submittedName>
</protein>
<keyword evidence="2" id="KW-0812">Transmembrane</keyword>
<dbReference type="PANTHER" id="PTHR38043:SF1">
    <property type="entry name" value="PROTEIN HEMX"/>
    <property type="match status" value="1"/>
</dbReference>
<gene>
    <name evidence="3" type="ORF">NFG58_00775</name>
</gene>
<dbReference type="PANTHER" id="PTHR38043">
    <property type="entry name" value="PROTEIN HEMX"/>
    <property type="match status" value="1"/>
</dbReference>
<feature type="compositionally biased region" description="Gly residues" evidence="1">
    <location>
        <begin position="164"/>
        <end position="173"/>
    </location>
</feature>
<evidence type="ECO:0000256" key="1">
    <source>
        <dbReference type="SAM" id="MobiDB-lite"/>
    </source>
</evidence>
<feature type="transmembrane region" description="Helical" evidence="2">
    <location>
        <begin position="193"/>
        <end position="213"/>
    </location>
</feature>
<dbReference type="EMBL" id="CP098827">
    <property type="protein sequence ID" value="XBO71288.1"/>
    <property type="molecule type" value="Genomic_DNA"/>
</dbReference>
<feature type="compositionally biased region" description="Low complexity" evidence="1">
    <location>
        <begin position="12"/>
        <end position="33"/>
    </location>
</feature>
<accession>A0AAU7KJB4</accession>
<keyword evidence="2" id="KW-0472">Membrane</keyword>
<dbReference type="RefSeq" id="WP_348827405.1">
    <property type="nucleotide sequence ID" value="NZ_CP098827.1"/>
</dbReference>
<evidence type="ECO:0000256" key="2">
    <source>
        <dbReference type="SAM" id="Phobius"/>
    </source>
</evidence>
<reference evidence="3" key="1">
    <citation type="submission" date="2022-06" db="EMBL/GenBank/DDBJ databases">
        <title>A novel DMS-producing enzyme.</title>
        <authorList>
            <person name="Zhang Y."/>
        </authorList>
    </citation>
    <scope>NUCLEOTIDE SEQUENCE</scope>
    <source>
        <strain evidence="3">RT37</strain>
    </source>
</reference>
<dbReference type="AlphaFoldDB" id="A0AAU7KJB4"/>
<keyword evidence="2" id="KW-1133">Transmembrane helix</keyword>
<sequence>MSNQQHDQDEQQTPSASGQQGTGSATSGTDASKGGAGKGGSQRRSRRRDKSGSSSTGSTSSSASAASSTPAAATGGSSPAGATASSAGTAKATPSDAAPVAAKGAAGDSASKPSASKPSDSKPSASKPDNSGKASAGKPGDGKSSDTKASGAKASDNKPSPAAGKGGNGGASAGGAATSSSGGSGSSSGGGKAGVVALVLVLILIAGVAFVGWKGWQLQQAMSARIDQLKQNSPSVAEVQELSSQLESGLAERRETMGQAVDGIKSDFDAYKSDVNQTLDRVLAELSKEQNADERDWLHAEAAYLLRLANQRLQLERDVEGAAALLRTADARLEEANNPALVPVRRAIAEELAALQTVSKVDRTGLYLALNAQQEQIAGLPLAQDIEQFTADTTIEEAPSGAWQEQLARVGEELKELVTVRHHDQALEALITPEQESYLRQSLRLVLEQSQLALLKEETGLYEASLDKAITLLEGYYDVDDESVQSVIARLGELKGKSIRPELPDISASQQALARFIEQRFEAGASGQGDNA</sequence>
<dbReference type="Pfam" id="PF04375">
    <property type="entry name" value="HemX"/>
    <property type="match status" value="1"/>
</dbReference>
<evidence type="ECO:0000313" key="3">
    <source>
        <dbReference type="EMBL" id="XBO71288.1"/>
    </source>
</evidence>
<organism evidence="3">
    <name type="scientific">Halomonas sp. RT37</name>
    <dbReference type="NCBI Taxonomy" id="2950872"/>
    <lineage>
        <taxon>Bacteria</taxon>
        <taxon>Pseudomonadati</taxon>
        <taxon>Pseudomonadota</taxon>
        <taxon>Gammaproteobacteria</taxon>
        <taxon>Oceanospirillales</taxon>
        <taxon>Halomonadaceae</taxon>
        <taxon>Halomonas</taxon>
    </lineage>
</organism>
<feature type="region of interest" description="Disordered" evidence="1">
    <location>
        <begin position="1"/>
        <end position="189"/>
    </location>
</feature>
<name>A0AAU7KJB4_9GAMM</name>
<proteinExistence type="predicted"/>